<feature type="compositionally biased region" description="Low complexity" evidence="1">
    <location>
        <begin position="264"/>
        <end position="279"/>
    </location>
</feature>
<keyword evidence="2" id="KW-0812">Transmembrane</keyword>
<comment type="caution">
    <text evidence="3">The sequence shown here is derived from an EMBL/GenBank/DDBJ whole genome shotgun (WGS) entry which is preliminary data.</text>
</comment>
<dbReference type="AlphaFoldDB" id="A0A7J5BCF0"/>
<feature type="compositionally biased region" description="Low complexity" evidence="1">
    <location>
        <begin position="332"/>
        <end position="341"/>
    </location>
</feature>
<feature type="compositionally biased region" description="Polar residues" evidence="1">
    <location>
        <begin position="354"/>
        <end position="369"/>
    </location>
</feature>
<proteinExistence type="predicted"/>
<feature type="region of interest" description="Disordered" evidence="1">
    <location>
        <begin position="259"/>
        <end position="389"/>
    </location>
</feature>
<name>A0A7J5BCF0_9MICO</name>
<dbReference type="RefSeq" id="WP_158051382.1">
    <property type="nucleotide sequence ID" value="NZ_WBKB01000002.1"/>
</dbReference>
<gene>
    <name evidence="3" type="ORF">F8O05_03485</name>
</gene>
<feature type="transmembrane region" description="Helical" evidence="2">
    <location>
        <begin position="12"/>
        <end position="35"/>
    </location>
</feature>
<keyword evidence="2" id="KW-0472">Membrane</keyword>
<reference evidence="3 4" key="1">
    <citation type="submission" date="2019-09" db="EMBL/GenBank/DDBJ databases">
        <title>Phylogeny of genus Pseudoclavibacter and closely related genus.</title>
        <authorList>
            <person name="Li Y."/>
        </authorList>
    </citation>
    <scope>NUCLEOTIDE SEQUENCE [LARGE SCALE GENOMIC DNA]</scope>
    <source>
        <strain evidence="3 4">KCTC 13959</strain>
    </source>
</reference>
<organism evidence="3 4">
    <name type="scientific">Gulosibacter chungangensis</name>
    <dbReference type="NCBI Taxonomy" id="979746"/>
    <lineage>
        <taxon>Bacteria</taxon>
        <taxon>Bacillati</taxon>
        <taxon>Actinomycetota</taxon>
        <taxon>Actinomycetes</taxon>
        <taxon>Micrococcales</taxon>
        <taxon>Microbacteriaceae</taxon>
        <taxon>Gulosibacter</taxon>
    </lineage>
</organism>
<dbReference type="EMBL" id="WBKB01000002">
    <property type="protein sequence ID" value="KAB1643878.1"/>
    <property type="molecule type" value="Genomic_DNA"/>
</dbReference>
<protein>
    <submittedName>
        <fullName evidence="3">Uncharacterized protein</fullName>
    </submittedName>
</protein>
<sequence length="430" mass="45938">MSFAELSLGRRLRLGGAIAIAVVVVLVVALLIVHFSTANNKASAQEELIRQTVSDSGVATDYNILKVSDGDSGYTLSISLKQDAPPAATGELLHTLYGDIEAVSRVNLSFTETQSLSTSKLERSTQQWTDLVGHVESAGAVTATFSQVGPTGAATYWLDLTTYATDPAAEYERIQEIHRPAWLTYGNLQLTTSPDSWPALLISAGRDITPDELNTFRSLNRELAATVKEGEHYELKMHVELGAESAEFEMRIITEPLNHASETPAPDGGDAANGPGQAPEELQQQPDSSTEQAPEATTPQNDGNGGTTTPDKAPGGSSNTDSPSTKDPSTKEPNPTSGSEPSPEPTEEPLPDGPNSTVPDVEPDQNSVPPLSVRPKETPQGINPADPSARIETISTTLSTRSELILLENGLFAYTVKIQIDDQEPLLFER</sequence>
<evidence type="ECO:0000313" key="3">
    <source>
        <dbReference type="EMBL" id="KAB1643878.1"/>
    </source>
</evidence>
<keyword evidence="4" id="KW-1185">Reference proteome</keyword>
<dbReference type="Proteomes" id="UP000433493">
    <property type="component" value="Unassembled WGS sequence"/>
</dbReference>
<feature type="compositionally biased region" description="Polar residues" evidence="1">
    <location>
        <begin position="282"/>
        <end position="327"/>
    </location>
</feature>
<keyword evidence="2" id="KW-1133">Transmembrane helix</keyword>
<dbReference type="OrthoDB" id="9827493at2"/>
<evidence type="ECO:0000256" key="1">
    <source>
        <dbReference type="SAM" id="MobiDB-lite"/>
    </source>
</evidence>
<evidence type="ECO:0000256" key="2">
    <source>
        <dbReference type="SAM" id="Phobius"/>
    </source>
</evidence>
<accession>A0A7J5BCF0</accession>
<evidence type="ECO:0000313" key="4">
    <source>
        <dbReference type="Proteomes" id="UP000433493"/>
    </source>
</evidence>